<dbReference type="AlphaFoldDB" id="A0A212JY52"/>
<feature type="region of interest" description="Disordered" evidence="1">
    <location>
        <begin position="84"/>
        <end position="117"/>
    </location>
</feature>
<name>A0A212JY52_9BACT</name>
<feature type="compositionally biased region" description="Polar residues" evidence="1">
    <location>
        <begin position="91"/>
        <end position="110"/>
    </location>
</feature>
<keyword evidence="2" id="KW-0812">Transmembrane</keyword>
<evidence type="ECO:0000313" key="3">
    <source>
        <dbReference type="EMBL" id="SBW04308.1"/>
    </source>
</evidence>
<sequence length="117" mass="12685">MSFKDFLKQQQTGMEAMANTGVIGLHLVSGPAVGFAIGYGIDHWFGTSPWGKLVFLFIGIAAGFLNVYRDTQALLRKMAAQDARRKGLVPEQQSETPPAGQGKTNSRAQTETDDTQP</sequence>
<evidence type="ECO:0000256" key="1">
    <source>
        <dbReference type="SAM" id="MobiDB-lite"/>
    </source>
</evidence>
<feature type="transmembrane region" description="Helical" evidence="2">
    <location>
        <begin position="47"/>
        <end position="68"/>
    </location>
</feature>
<dbReference type="RefSeq" id="WP_027180827.1">
    <property type="nucleotide sequence ID" value="NZ_LT598928.1"/>
</dbReference>
<dbReference type="InterPro" id="IPR032820">
    <property type="entry name" value="ATPase_put"/>
</dbReference>
<proteinExistence type="predicted"/>
<reference evidence="3" key="1">
    <citation type="submission" date="2016-04" db="EMBL/GenBank/DDBJ databases">
        <authorList>
            <person name="Evans L.H."/>
            <person name="Alamgir A."/>
            <person name="Owens N."/>
            <person name="Weber N.D."/>
            <person name="Virtaneva K."/>
            <person name="Barbian K."/>
            <person name="Babar A."/>
            <person name="Rosenke K."/>
        </authorList>
    </citation>
    <scope>NUCLEOTIDE SEQUENCE</scope>
    <source>
        <strain evidence="3">92-2</strain>
    </source>
</reference>
<feature type="transmembrane region" description="Helical" evidence="2">
    <location>
        <begin position="21"/>
        <end position="41"/>
    </location>
</feature>
<protein>
    <recommendedName>
        <fullName evidence="4">ATP synthase protein I</fullName>
    </recommendedName>
</protein>
<dbReference type="EMBL" id="FLUP01000001">
    <property type="protein sequence ID" value="SBW04308.1"/>
    <property type="molecule type" value="Genomic_DNA"/>
</dbReference>
<gene>
    <name evidence="3" type="ORF">KM92DES2_11908</name>
</gene>
<keyword evidence="2" id="KW-0472">Membrane</keyword>
<accession>A0A212JY52</accession>
<evidence type="ECO:0008006" key="4">
    <source>
        <dbReference type="Google" id="ProtNLM"/>
    </source>
</evidence>
<evidence type="ECO:0000256" key="2">
    <source>
        <dbReference type="SAM" id="Phobius"/>
    </source>
</evidence>
<dbReference type="Pfam" id="PF09527">
    <property type="entry name" value="ATPase_gene1"/>
    <property type="match status" value="1"/>
</dbReference>
<organism evidence="3">
    <name type="scientific">uncultured Desulfovibrio sp</name>
    <dbReference type="NCBI Taxonomy" id="167968"/>
    <lineage>
        <taxon>Bacteria</taxon>
        <taxon>Pseudomonadati</taxon>
        <taxon>Thermodesulfobacteriota</taxon>
        <taxon>Desulfovibrionia</taxon>
        <taxon>Desulfovibrionales</taxon>
        <taxon>Desulfovibrionaceae</taxon>
        <taxon>Desulfovibrio</taxon>
        <taxon>environmental samples</taxon>
    </lineage>
</organism>
<keyword evidence="2" id="KW-1133">Transmembrane helix</keyword>